<dbReference type="InterPro" id="IPR003329">
    <property type="entry name" value="Cytidylyl_trans"/>
</dbReference>
<dbReference type="PANTHER" id="PTHR42866:SF2">
    <property type="entry name" value="3-DEOXY-MANNO-OCTULOSONATE CYTIDYLYLTRANSFERASE, MITOCHONDRIAL"/>
    <property type="match status" value="1"/>
</dbReference>
<proteinExistence type="inferred from homology"/>
<keyword evidence="2 4" id="KW-0808">Transferase</keyword>
<organism evidence="4">
    <name type="scientific">termite gut metagenome</name>
    <dbReference type="NCBI Taxonomy" id="433724"/>
    <lineage>
        <taxon>unclassified sequences</taxon>
        <taxon>metagenomes</taxon>
        <taxon>organismal metagenomes</taxon>
    </lineage>
</organism>
<keyword evidence="3 4" id="KW-0548">Nucleotidyltransferase</keyword>
<name>A0A5J4RZJ2_9ZZZZ</name>
<dbReference type="Pfam" id="PF02348">
    <property type="entry name" value="CTP_transf_3"/>
    <property type="match status" value="1"/>
</dbReference>
<dbReference type="GO" id="GO:0008690">
    <property type="term" value="F:3-deoxy-manno-octulosonate cytidylyltransferase activity"/>
    <property type="evidence" value="ECO:0007669"/>
    <property type="project" value="UniProtKB-EC"/>
</dbReference>
<dbReference type="InterPro" id="IPR004528">
    <property type="entry name" value="KdsB"/>
</dbReference>
<evidence type="ECO:0000256" key="2">
    <source>
        <dbReference type="ARBA" id="ARBA00022679"/>
    </source>
</evidence>
<dbReference type="GO" id="GO:1901137">
    <property type="term" value="P:carbohydrate derivative biosynthetic process"/>
    <property type="evidence" value="ECO:0007669"/>
    <property type="project" value="UniProtKB-ARBA"/>
</dbReference>
<dbReference type="FunFam" id="3.90.550.10:FF:000011">
    <property type="entry name" value="3-deoxy-manno-octulosonate cytidylyltransferase"/>
    <property type="match status" value="1"/>
</dbReference>
<comment type="subcellular location">
    <subcellularLocation>
        <location evidence="1">Membrane</location>
    </subcellularLocation>
</comment>
<accession>A0A5J4RZJ2</accession>
<dbReference type="CDD" id="cd02517">
    <property type="entry name" value="CMP-KDO-Synthetase"/>
    <property type="match status" value="1"/>
</dbReference>
<dbReference type="Gene3D" id="3.90.550.10">
    <property type="entry name" value="Spore Coat Polysaccharide Biosynthesis Protein SpsA, Chain A"/>
    <property type="match status" value="1"/>
</dbReference>
<dbReference type="GO" id="GO:0005829">
    <property type="term" value="C:cytosol"/>
    <property type="evidence" value="ECO:0007669"/>
    <property type="project" value="TreeGrafter"/>
</dbReference>
<dbReference type="SUPFAM" id="SSF53448">
    <property type="entry name" value="Nucleotide-diphospho-sugar transferases"/>
    <property type="match status" value="1"/>
</dbReference>
<reference evidence="4" key="1">
    <citation type="submission" date="2019-03" db="EMBL/GenBank/DDBJ databases">
        <title>Single cell metagenomics reveals metabolic interactions within the superorganism composed of flagellate Streblomastix strix and complex community of Bacteroidetes bacteria on its surface.</title>
        <authorList>
            <person name="Treitli S.C."/>
            <person name="Kolisko M."/>
            <person name="Husnik F."/>
            <person name="Keeling P."/>
            <person name="Hampl V."/>
        </authorList>
    </citation>
    <scope>NUCLEOTIDE SEQUENCE</scope>
    <source>
        <strain evidence="4">STM</strain>
    </source>
</reference>
<dbReference type="AlphaFoldDB" id="A0A5J4RZJ2"/>
<evidence type="ECO:0000313" key="4">
    <source>
        <dbReference type="EMBL" id="KAA6339239.1"/>
    </source>
</evidence>
<protein>
    <submittedName>
        <fullName evidence="4">3-deoxy-manno-octulosonate cytidylyltransferase</fullName>
        <ecNumber evidence="4">2.7.7.38</ecNumber>
    </submittedName>
</protein>
<dbReference type="GO" id="GO:0016020">
    <property type="term" value="C:membrane"/>
    <property type="evidence" value="ECO:0007669"/>
    <property type="project" value="UniProtKB-SubCell"/>
</dbReference>
<dbReference type="HAMAP" id="MF_00057">
    <property type="entry name" value="KdsB"/>
    <property type="match status" value="1"/>
</dbReference>
<dbReference type="EMBL" id="SNRY01000553">
    <property type="protein sequence ID" value="KAA6339239.1"/>
    <property type="molecule type" value="Genomic_DNA"/>
</dbReference>
<gene>
    <name evidence="4" type="ORF">EZS27_012826</name>
</gene>
<dbReference type="NCBIfam" id="NF009905">
    <property type="entry name" value="PRK13368.1"/>
    <property type="match status" value="1"/>
</dbReference>
<dbReference type="InterPro" id="IPR029044">
    <property type="entry name" value="Nucleotide-diphossugar_trans"/>
</dbReference>
<comment type="caution">
    <text evidence="4">The sequence shown here is derived from an EMBL/GenBank/DDBJ whole genome shotgun (WGS) entry which is preliminary data.</text>
</comment>
<dbReference type="PANTHER" id="PTHR42866">
    <property type="entry name" value="3-DEOXY-MANNO-OCTULOSONATE CYTIDYLYLTRANSFERASE"/>
    <property type="match status" value="1"/>
</dbReference>
<dbReference type="GO" id="GO:0044281">
    <property type="term" value="P:small molecule metabolic process"/>
    <property type="evidence" value="ECO:0007669"/>
    <property type="project" value="UniProtKB-ARBA"/>
</dbReference>
<evidence type="ECO:0000256" key="3">
    <source>
        <dbReference type="ARBA" id="ARBA00022695"/>
    </source>
</evidence>
<dbReference type="NCBIfam" id="NF003952">
    <property type="entry name" value="PRK05450.1-5"/>
    <property type="match status" value="1"/>
</dbReference>
<dbReference type="NCBIfam" id="TIGR00466">
    <property type="entry name" value="kdsB"/>
    <property type="match status" value="1"/>
</dbReference>
<dbReference type="NCBIfam" id="NF003950">
    <property type="entry name" value="PRK05450.1-3"/>
    <property type="match status" value="1"/>
</dbReference>
<evidence type="ECO:0000256" key="1">
    <source>
        <dbReference type="ARBA" id="ARBA00004370"/>
    </source>
</evidence>
<sequence>MKFKAIIPARYASTRFPGKPLAELGGKSVIQRVYEQVIKVFDDVYVATDDERIEQAVKSFGGNLVMTSATHQSGTERCYEACVKTGGGVDTVVVNVQGDEPFVQPSQLEELTKCFYNASTQIATLVTPFPVDSGFDGLVNVNSPKVVFDKDRYALYFSRSVIPFQRNVDKTVWAENHTYYKHIGLYAYRFDVLKEIVCLPLSPLERAESLEQLRWIENGYKIKVGITSVETIGIDTPEDLELAERFISRFT</sequence>
<dbReference type="EC" id="2.7.7.38" evidence="4"/>